<comment type="caution">
    <text evidence="2">The sequence shown here is derived from an EMBL/GenBank/DDBJ whole genome shotgun (WGS) entry which is preliminary data.</text>
</comment>
<feature type="region of interest" description="Disordered" evidence="1">
    <location>
        <begin position="1"/>
        <end position="180"/>
    </location>
</feature>
<dbReference type="EMBL" id="JBBPBM010000004">
    <property type="protein sequence ID" value="KAK8588445.1"/>
    <property type="molecule type" value="Genomic_DNA"/>
</dbReference>
<accession>A0ABR2FW07</accession>
<feature type="compositionally biased region" description="Pro residues" evidence="1">
    <location>
        <begin position="75"/>
        <end position="84"/>
    </location>
</feature>
<sequence>MGDSERTGDDGKVGQKRSRSPTSNRRLYTGQGSTSQPAATGQLQQHTGPSSFPLHDYNPPPPRSPQSRLSRISSYPPPPPPPLNRTPMHPLFRPTPSMSPQRPSTPSAIYTPRRTSLASSRQASTSGRIYWPTTKRRKAGNNEDDDDEQGPPPAGGCTEAPKGNPGDPDMDGGSSHMEID</sequence>
<dbReference type="Proteomes" id="UP001472677">
    <property type="component" value="Unassembled WGS sequence"/>
</dbReference>
<proteinExistence type="predicted"/>
<gene>
    <name evidence="2" type="ORF">V6N12_022885</name>
</gene>
<reference evidence="2 3" key="1">
    <citation type="journal article" date="2024" name="G3 (Bethesda)">
        <title>Genome assembly of Hibiscus sabdariffa L. provides insights into metabolisms of medicinal natural products.</title>
        <authorList>
            <person name="Kim T."/>
        </authorList>
    </citation>
    <scope>NUCLEOTIDE SEQUENCE [LARGE SCALE GENOMIC DNA]</scope>
    <source>
        <strain evidence="2">TK-2024</strain>
        <tissue evidence="2">Old leaves</tissue>
    </source>
</reference>
<feature type="compositionally biased region" description="Polar residues" evidence="1">
    <location>
        <begin position="96"/>
        <end position="127"/>
    </location>
</feature>
<evidence type="ECO:0000313" key="3">
    <source>
        <dbReference type="Proteomes" id="UP001472677"/>
    </source>
</evidence>
<organism evidence="2 3">
    <name type="scientific">Hibiscus sabdariffa</name>
    <name type="common">roselle</name>
    <dbReference type="NCBI Taxonomy" id="183260"/>
    <lineage>
        <taxon>Eukaryota</taxon>
        <taxon>Viridiplantae</taxon>
        <taxon>Streptophyta</taxon>
        <taxon>Embryophyta</taxon>
        <taxon>Tracheophyta</taxon>
        <taxon>Spermatophyta</taxon>
        <taxon>Magnoliopsida</taxon>
        <taxon>eudicotyledons</taxon>
        <taxon>Gunneridae</taxon>
        <taxon>Pentapetalae</taxon>
        <taxon>rosids</taxon>
        <taxon>malvids</taxon>
        <taxon>Malvales</taxon>
        <taxon>Malvaceae</taxon>
        <taxon>Malvoideae</taxon>
        <taxon>Hibiscus</taxon>
    </lineage>
</organism>
<keyword evidence="3" id="KW-1185">Reference proteome</keyword>
<feature type="compositionally biased region" description="Polar residues" evidence="1">
    <location>
        <begin position="20"/>
        <end position="50"/>
    </location>
</feature>
<evidence type="ECO:0000256" key="1">
    <source>
        <dbReference type="SAM" id="MobiDB-lite"/>
    </source>
</evidence>
<evidence type="ECO:0000313" key="2">
    <source>
        <dbReference type="EMBL" id="KAK8588445.1"/>
    </source>
</evidence>
<feature type="compositionally biased region" description="Low complexity" evidence="1">
    <location>
        <begin position="65"/>
        <end position="74"/>
    </location>
</feature>
<name>A0ABR2FW07_9ROSI</name>
<feature type="compositionally biased region" description="Basic and acidic residues" evidence="1">
    <location>
        <begin position="1"/>
        <end position="13"/>
    </location>
</feature>
<protein>
    <submittedName>
        <fullName evidence="2">Uncharacterized protein</fullName>
    </submittedName>
</protein>